<name>A0A426ZUZ1_ENSVE</name>
<evidence type="ECO:0000256" key="2">
    <source>
        <dbReference type="ARBA" id="ARBA00023015"/>
    </source>
</evidence>
<dbReference type="SMART" id="SM01019">
    <property type="entry name" value="B3"/>
    <property type="match status" value="1"/>
</dbReference>
<evidence type="ECO:0000259" key="7">
    <source>
        <dbReference type="PROSITE" id="PS50863"/>
    </source>
</evidence>
<evidence type="ECO:0000256" key="3">
    <source>
        <dbReference type="ARBA" id="ARBA00023125"/>
    </source>
</evidence>
<evidence type="ECO:0000256" key="4">
    <source>
        <dbReference type="ARBA" id="ARBA00023163"/>
    </source>
</evidence>
<sequence length="506" mass="55585">MEFLLERRESFCITDKEEEISKHPPFNPPASSPSPASTAFKWHDSSSGGGGDFSFVEKEHMFDKVVTPSDVGKLNRLVIPKQHAEKYFPLDMSASEKGLLLSFEDRTGKHWRFRYSYWNSSQSYVMTKGWSRFVKEKGLGAGDTVSFGRGAVDAARHRLYIDWNRRPERRGPAGFPLPGFCFDRSTGPWSARFIVPPAGACDHTWQRRTYNAANSGIGAGQLLLPLYFTLPAPKPPQMEVQQVASGRVPLVHDHAAVKRVRLFGVNLDCPDQGDDANYHSSVQQLRPTTALPLLQPLRAESQTLLASTETRWCSVSSSCFHGGPSSRLWGETPWVKPFAICFHPLDAAPIVHHENVAVATVPDAPIYLPFGRSIPPLPPPPPPPRGPPFDGRKVFDPRPLPHTMFSERGVAETEVTPERVSFPRLGFLFIASLYSGSPAPPPLPLEREEKIAAESSAGFCCLRFANGSLLIAFAVERLVGAVGPVARGPHGPAQDPACPGLCRGVL</sequence>
<evidence type="ECO:0000313" key="8">
    <source>
        <dbReference type="EMBL" id="RRT67772.1"/>
    </source>
</evidence>
<feature type="domain" description="TF-B3" evidence="7">
    <location>
        <begin position="62"/>
        <end position="165"/>
    </location>
</feature>
<dbReference type="Proteomes" id="UP000287651">
    <property type="component" value="Unassembled WGS sequence"/>
</dbReference>
<comment type="caution">
    <text evidence="8">The sequence shown here is derived from an EMBL/GenBank/DDBJ whole genome shotgun (WGS) entry which is preliminary data.</text>
</comment>
<dbReference type="InterPro" id="IPR015300">
    <property type="entry name" value="DNA-bd_pseudobarrel_sf"/>
</dbReference>
<dbReference type="Gene3D" id="2.40.330.10">
    <property type="entry name" value="DNA-binding pseudobarrel domain"/>
    <property type="match status" value="1"/>
</dbReference>
<feature type="region of interest" description="Disordered" evidence="6">
    <location>
        <begin position="16"/>
        <end position="45"/>
    </location>
</feature>
<dbReference type="FunFam" id="2.40.330.10:FF:000002">
    <property type="entry name" value="B3 domain-containing protein"/>
    <property type="match status" value="1"/>
</dbReference>
<dbReference type="PANTHER" id="PTHR31140:SF139">
    <property type="entry name" value="B3 DOMAIN-CONTAINING PROTEIN OS02G0455900-RELATED"/>
    <property type="match status" value="1"/>
</dbReference>
<proteinExistence type="predicted"/>
<dbReference type="GO" id="GO:0005634">
    <property type="term" value="C:nucleus"/>
    <property type="evidence" value="ECO:0007669"/>
    <property type="project" value="UniProtKB-SubCell"/>
</dbReference>
<organism evidence="8 9">
    <name type="scientific">Ensete ventricosum</name>
    <name type="common">Abyssinian banana</name>
    <name type="synonym">Musa ensete</name>
    <dbReference type="NCBI Taxonomy" id="4639"/>
    <lineage>
        <taxon>Eukaryota</taxon>
        <taxon>Viridiplantae</taxon>
        <taxon>Streptophyta</taxon>
        <taxon>Embryophyta</taxon>
        <taxon>Tracheophyta</taxon>
        <taxon>Spermatophyta</taxon>
        <taxon>Magnoliopsida</taxon>
        <taxon>Liliopsida</taxon>
        <taxon>Zingiberales</taxon>
        <taxon>Musaceae</taxon>
        <taxon>Ensete</taxon>
    </lineage>
</organism>
<dbReference type="CDD" id="cd10017">
    <property type="entry name" value="B3_DNA"/>
    <property type="match status" value="1"/>
</dbReference>
<evidence type="ECO:0000256" key="5">
    <source>
        <dbReference type="ARBA" id="ARBA00023242"/>
    </source>
</evidence>
<dbReference type="Pfam" id="PF02362">
    <property type="entry name" value="B3"/>
    <property type="match status" value="1"/>
</dbReference>
<keyword evidence="2" id="KW-0805">Transcription regulation</keyword>
<dbReference type="PANTHER" id="PTHR31140">
    <property type="entry name" value="B3 DOMAIN-CONTAINING TRANSCRIPTION FACTOR ABI3"/>
    <property type="match status" value="1"/>
</dbReference>
<dbReference type="GO" id="GO:0003677">
    <property type="term" value="F:DNA binding"/>
    <property type="evidence" value="ECO:0007669"/>
    <property type="project" value="UniProtKB-KW"/>
</dbReference>
<dbReference type="InterPro" id="IPR003340">
    <property type="entry name" value="B3_DNA-bd"/>
</dbReference>
<dbReference type="EMBL" id="AMZH03004917">
    <property type="protein sequence ID" value="RRT67772.1"/>
    <property type="molecule type" value="Genomic_DNA"/>
</dbReference>
<dbReference type="InterPro" id="IPR044800">
    <property type="entry name" value="LEC2-like"/>
</dbReference>
<gene>
    <name evidence="8" type="ORF">B296_00018432</name>
</gene>
<dbReference type="SUPFAM" id="SSF101936">
    <property type="entry name" value="DNA-binding pseudobarrel domain"/>
    <property type="match status" value="1"/>
</dbReference>
<dbReference type="AlphaFoldDB" id="A0A426ZUZ1"/>
<evidence type="ECO:0000256" key="6">
    <source>
        <dbReference type="SAM" id="MobiDB-lite"/>
    </source>
</evidence>
<dbReference type="PROSITE" id="PS50863">
    <property type="entry name" value="B3"/>
    <property type="match status" value="1"/>
</dbReference>
<keyword evidence="5" id="KW-0539">Nucleus</keyword>
<protein>
    <recommendedName>
        <fullName evidence="7">TF-B3 domain-containing protein</fullName>
    </recommendedName>
</protein>
<evidence type="ECO:0000313" key="9">
    <source>
        <dbReference type="Proteomes" id="UP000287651"/>
    </source>
</evidence>
<comment type="subcellular location">
    <subcellularLocation>
        <location evidence="1">Nucleus</location>
    </subcellularLocation>
</comment>
<keyword evidence="3" id="KW-0238">DNA-binding</keyword>
<reference evidence="8 9" key="1">
    <citation type="journal article" date="2014" name="Agronomy (Basel)">
        <title>A Draft Genome Sequence for Ensete ventricosum, the Drought-Tolerant Tree Against Hunger.</title>
        <authorList>
            <person name="Harrison J."/>
            <person name="Moore K.A."/>
            <person name="Paszkiewicz K."/>
            <person name="Jones T."/>
            <person name="Grant M."/>
            <person name="Ambacheew D."/>
            <person name="Muzemil S."/>
            <person name="Studholme D.J."/>
        </authorList>
    </citation>
    <scope>NUCLEOTIDE SEQUENCE [LARGE SCALE GENOMIC DNA]</scope>
</reference>
<evidence type="ECO:0000256" key="1">
    <source>
        <dbReference type="ARBA" id="ARBA00004123"/>
    </source>
</evidence>
<dbReference type="GO" id="GO:0003700">
    <property type="term" value="F:DNA-binding transcription factor activity"/>
    <property type="evidence" value="ECO:0007669"/>
    <property type="project" value="InterPro"/>
</dbReference>
<accession>A0A426ZUZ1</accession>
<keyword evidence="4" id="KW-0804">Transcription</keyword>